<name>A0AAE5GLT7_9VIBR</name>
<dbReference type="EMBL" id="VTXO01000001">
    <property type="protein sequence ID" value="NOI79142.1"/>
    <property type="molecule type" value="Genomic_DNA"/>
</dbReference>
<feature type="transmembrane region" description="Helical" evidence="9">
    <location>
        <begin position="279"/>
        <end position="300"/>
    </location>
</feature>
<evidence type="ECO:0000256" key="8">
    <source>
        <dbReference type="ARBA" id="ARBA00030855"/>
    </source>
</evidence>
<keyword evidence="4" id="KW-1003">Cell membrane</keyword>
<reference evidence="10 11" key="1">
    <citation type="submission" date="2019-08" db="EMBL/GenBank/DDBJ databases">
        <title>Draft genome sequencing and comparative genomics of hatchery-associated Vibrios.</title>
        <authorList>
            <person name="Kehlet-Delgado H."/>
            <person name="Mueller R.S."/>
        </authorList>
    </citation>
    <scope>NUCLEOTIDE SEQUENCE [LARGE SCALE GENOMIC DNA]</scope>
    <source>
        <strain evidence="10 11">01-65-5-1</strain>
    </source>
</reference>
<feature type="transmembrane region" description="Helical" evidence="9">
    <location>
        <begin position="135"/>
        <end position="155"/>
    </location>
</feature>
<feature type="transmembrane region" description="Helical" evidence="9">
    <location>
        <begin position="191"/>
        <end position="210"/>
    </location>
</feature>
<dbReference type="GO" id="GO:0005886">
    <property type="term" value="C:plasma membrane"/>
    <property type="evidence" value="ECO:0007669"/>
    <property type="project" value="UniProtKB-SubCell"/>
</dbReference>
<dbReference type="PANTHER" id="PTHR43549">
    <property type="entry name" value="MULTIDRUG RESISTANCE PROTEIN YPNP-RELATED"/>
    <property type="match status" value="1"/>
</dbReference>
<dbReference type="AlphaFoldDB" id="A0AAE5GLT7"/>
<proteinExistence type="predicted"/>
<dbReference type="Pfam" id="PF01554">
    <property type="entry name" value="MatE"/>
    <property type="match status" value="2"/>
</dbReference>
<evidence type="ECO:0000313" key="10">
    <source>
        <dbReference type="EMBL" id="NOI79142.1"/>
    </source>
</evidence>
<evidence type="ECO:0000313" key="11">
    <source>
        <dbReference type="Proteomes" id="UP000572722"/>
    </source>
</evidence>
<keyword evidence="6 9" id="KW-1133">Transmembrane helix</keyword>
<keyword evidence="5 9" id="KW-0812">Transmembrane</keyword>
<dbReference type="GO" id="GO:0015297">
    <property type="term" value="F:antiporter activity"/>
    <property type="evidence" value="ECO:0007669"/>
    <property type="project" value="InterPro"/>
</dbReference>
<comment type="caution">
    <text evidence="10">The sequence shown here is derived from an EMBL/GenBank/DDBJ whole genome shotgun (WGS) entry which is preliminary data.</text>
</comment>
<keyword evidence="7 9" id="KW-0472">Membrane</keyword>
<evidence type="ECO:0000256" key="4">
    <source>
        <dbReference type="ARBA" id="ARBA00022475"/>
    </source>
</evidence>
<evidence type="ECO:0000256" key="2">
    <source>
        <dbReference type="ARBA" id="ARBA00013489"/>
    </source>
</evidence>
<feature type="transmembrane region" description="Helical" evidence="9">
    <location>
        <begin position="255"/>
        <end position="273"/>
    </location>
</feature>
<dbReference type="InterPro" id="IPR002528">
    <property type="entry name" value="MATE_fam"/>
</dbReference>
<keyword evidence="3" id="KW-0813">Transport</keyword>
<feature type="transmembrane region" description="Helical" evidence="9">
    <location>
        <begin position="384"/>
        <end position="406"/>
    </location>
</feature>
<feature type="transmembrane region" description="Helical" evidence="9">
    <location>
        <begin position="21"/>
        <end position="46"/>
    </location>
</feature>
<dbReference type="PANTHER" id="PTHR43549:SF3">
    <property type="entry name" value="MULTIDRUG RESISTANCE PROTEIN YPNP-RELATED"/>
    <property type="match status" value="1"/>
</dbReference>
<dbReference type="GO" id="GO:0042910">
    <property type="term" value="F:xenobiotic transmembrane transporter activity"/>
    <property type="evidence" value="ECO:0007669"/>
    <property type="project" value="InterPro"/>
</dbReference>
<dbReference type="NCBIfam" id="TIGR00797">
    <property type="entry name" value="matE"/>
    <property type="match status" value="1"/>
</dbReference>
<evidence type="ECO:0000256" key="3">
    <source>
        <dbReference type="ARBA" id="ARBA00022448"/>
    </source>
</evidence>
<feature type="transmembrane region" description="Helical" evidence="9">
    <location>
        <begin position="58"/>
        <end position="80"/>
    </location>
</feature>
<evidence type="ECO:0000256" key="6">
    <source>
        <dbReference type="ARBA" id="ARBA00022989"/>
    </source>
</evidence>
<protein>
    <recommendedName>
        <fullName evidence="2">Multidrug resistance protein NorM</fullName>
    </recommendedName>
    <alternativeName>
        <fullName evidence="8">Na(+)/drug antiporter</fullName>
    </alternativeName>
</protein>
<evidence type="ECO:0000256" key="1">
    <source>
        <dbReference type="ARBA" id="ARBA00004429"/>
    </source>
</evidence>
<dbReference type="InterPro" id="IPR048279">
    <property type="entry name" value="MdtK-like"/>
</dbReference>
<evidence type="ECO:0000256" key="7">
    <source>
        <dbReference type="ARBA" id="ARBA00023136"/>
    </source>
</evidence>
<dbReference type="PIRSF" id="PIRSF006603">
    <property type="entry name" value="DinF"/>
    <property type="match status" value="1"/>
</dbReference>
<sequence>MTAKTQETSPSLGQQLFKMTWPMLFGVLSIMSFQLVDSAFIGQLGILPLAAQGFTLPIQMVIIGIQVGLGIATTAVIAKAIGANQERYAKQLGGLVIAMGSIGVALFSVIIYLLREPILSLLSAPDSVLPIIDSYWIYWLVSAWVGAVLYFLYSVCRANGNTMLPGTMMMVTSLLNLILDPIFIFTLDMGINGAAIATILAFGIGILIVAPKVTRKHWMSFDWSDLNVVKSVRSIGNIMGPAMISQLLPPLSSMLATKLLASYGTAAVAAWALGSRYEFFAIVSVLALTMSMPPMVGKLLGGNNLADIRKLVVIACKFVIGFQVVIAAITLLTSDWLALLMTSEAEVETILNYHLMIVPFSLGPLGICMLMVSISNALGKSYTALTISALRLFAFFLPCLWLGAQLGGIQGLFWGAFGGNILAGICAWSMYQRALGQIEAKLQSA</sequence>
<organism evidence="10 11">
    <name type="scientific">Vibrio tubiashii</name>
    <dbReference type="NCBI Taxonomy" id="29498"/>
    <lineage>
        <taxon>Bacteria</taxon>
        <taxon>Pseudomonadati</taxon>
        <taxon>Pseudomonadota</taxon>
        <taxon>Gammaproteobacteria</taxon>
        <taxon>Vibrionales</taxon>
        <taxon>Vibrionaceae</taxon>
        <taxon>Vibrio</taxon>
        <taxon>Vibrio oreintalis group</taxon>
    </lineage>
</organism>
<feature type="transmembrane region" description="Helical" evidence="9">
    <location>
        <begin position="412"/>
        <end position="431"/>
    </location>
</feature>
<feature type="transmembrane region" description="Helical" evidence="9">
    <location>
        <begin position="167"/>
        <end position="185"/>
    </location>
</feature>
<gene>
    <name evidence="10" type="ORF">F0237_00610</name>
</gene>
<comment type="subcellular location">
    <subcellularLocation>
        <location evidence="1">Cell inner membrane</location>
        <topology evidence="1">Multi-pass membrane protein</topology>
    </subcellularLocation>
</comment>
<feature type="transmembrane region" description="Helical" evidence="9">
    <location>
        <begin position="92"/>
        <end position="115"/>
    </location>
</feature>
<evidence type="ECO:0000256" key="5">
    <source>
        <dbReference type="ARBA" id="ARBA00022692"/>
    </source>
</evidence>
<feature type="transmembrane region" description="Helical" evidence="9">
    <location>
        <begin position="312"/>
        <end position="333"/>
    </location>
</feature>
<accession>A0AAE5GLT7</accession>
<dbReference type="RefSeq" id="WP_171319861.1">
    <property type="nucleotide sequence ID" value="NZ_VTXO01000001.1"/>
</dbReference>
<dbReference type="InterPro" id="IPR052031">
    <property type="entry name" value="Membrane_Transporter-Flippase"/>
</dbReference>
<dbReference type="Proteomes" id="UP000572722">
    <property type="component" value="Unassembled WGS sequence"/>
</dbReference>
<evidence type="ECO:0000256" key="9">
    <source>
        <dbReference type="SAM" id="Phobius"/>
    </source>
</evidence>
<feature type="transmembrane region" description="Helical" evidence="9">
    <location>
        <begin position="353"/>
        <end position="372"/>
    </location>
</feature>